<evidence type="ECO:0000259" key="4">
    <source>
        <dbReference type="Pfam" id="PF00685"/>
    </source>
</evidence>
<reference evidence="5" key="1">
    <citation type="submission" date="2021-01" db="EMBL/GenBank/DDBJ databases">
        <title>A chromosome-scale assembly of European eel, Anguilla anguilla.</title>
        <authorList>
            <person name="Henkel C."/>
            <person name="Jong-Raadsen S.A."/>
            <person name="Dufour S."/>
            <person name="Weltzien F.-A."/>
            <person name="Palstra A.P."/>
            <person name="Pelster B."/>
            <person name="Spaink H.P."/>
            <person name="Van Den Thillart G.E."/>
            <person name="Jansen H."/>
            <person name="Zahm M."/>
            <person name="Klopp C."/>
            <person name="Cedric C."/>
            <person name="Louis A."/>
            <person name="Berthelot C."/>
            <person name="Parey E."/>
            <person name="Roest Crollius H."/>
            <person name="Montfort J."/>
            <person name="Robinson-Rechavi M."/>
            <person name="Bucao C."/>
            <person name="Bouchez O."/>
            <person name="Gislard M."/>
            <person name="Lluch J."/>
            <person name="Milhes M."/>
            <person name="Lampietro C."/>
            <person name="Lopez Roques C."/>
            <person name="Donnadieu C."/>
            <person name="Braasch I."/>
            <person name="Desvignes T."/>
            <person name="Postlethwait J."/>
            <person name="Bobe J."/>
            <person name="Guiguen Y."/>
            <person name="Dirks R."/>
        </authorList>
    </citation>
    <scope>NUCLEOTIDE SEQUENCE</scope>
    <source>
        <strain evidence="5">Tag_6206</strain>
        <tissue evidence="5">Liver</tissue>
    </source>
</reference>
<dbReference type="SUPFAM" id="SSF52540">
    <property type="entry name" value="P-loop containing nucleoside triphosphate hydrolases"/>
    <property type="match status" value="1"/>
</dbReference>
<dbReference type="GO" id="GO:0008146">
    <property type="term" value="F:sulfotransferase activity"/>
    <property type="evidence" value="ECO:0007669"/>
    <property type="project" value="InterPro"/>
</dbReference>
<dbReference type="InterPro" id="IPR000863">
    <property type="entry name" value="Sulfotransferase_dom"/>
</dbReference>
<name>A0A9D3S8P1_ANGAN</name>
<sequence length="217" mass="25718">MPWLEFLVKGMDYPTRPSPRLFCSHLQEHLVPRGLREKKGKVIYVTRNPKDVLISYFHFSHFMRKLEKHKNLDEMLDKYISGWTIGGSWFDHVKGWYNNRDKYNILFLSYEEMIKDLRSVVVKISEFVGKNVSDAAVDKIVEQVTFKKMKVDPLANYEFLPEDVKDKEKGKFLRKGTVGDWKNSLTVAQSERFDRVFQERMKDFPLTFAWDISELHG</sequence>
<comment type="caution">
    <text evidence="5">The sequence shown here is derived from an EMBL/GenBank/DDBJ whole genome shotgun (WGS) entry which is preliminary data.</text>
</comment>
<evidence type="ECO:0000256" key="3">
    <source>
        <dbReference type="RuleBase" id="RU361155"/>
    </source>
</evidence>
<evidence type="ECO:0000313" key="5">
    <source>
        <dbReference type="EMBL" id="KAG5854007.1"/>
    </source>
</evidence>
<dbReference type="Gene3D" id="3.40.50.300">
    <property type="entry name" value="P-loop containing nucleotide triphosphate hydrolases"/>
    <property type="match status" value="1"/>
</dbReference>
<dbReference type="InterPro" id="IPR027417">
    <property type="entry name" value="P-loop_NTPase"/>
</dbReference>
<keyword evidence="2 3" id="KW-0808">Transferase</keyword>
<feature type="domain" description="Sulfotransferase" evidence="4">
    <location>
        <begin position="13"/>
        <end position="204"/>
    </location>
</feature>
<dbReference type="Proteomes" id="UP001044222">
    <property type="component" value="Unassembled WGS sequence"/>
</dbReference>
<proteinExistence type="inferred from homology"/>
<accession>A0A9D3S8P1</accession>
<evidence type="ECO:0000313" key="6">
    <source>
        <dbReference type="Proteomes" id="UP001044222"/>
    </source>
</evidence>
<keyword evidence="6" id="KW-1185">Reference proteome</keyword>
<gene>
    <name evidence="5" type="ORF">ANANG_G00032930</name>
</gene>
<comment type="similarity">
    <text evidence="1 3">Belongs to the sulfotransferase 1 family.</text>
</comment>
<protein>
    <recommendedName>
        <fullName evidence="3">Sulfotransferase</fullName>
        <ecNumber evidence="3">2.8.2.-</ecNumber>
    </recommendedName>
</protein>
<organism evidence="5 6">
    <name type="scientific">Anguilla anguilla</name>
    <name type="common">European freshwater eel</name>
    <name type="synonym">Muraena anguilla</name>
    <dbReference type="NCBI Taxonomy" id="7936"/>
    <lineage>
        <taxon>Eukaryota</taxon>
        <taxon>Metazoa</taxon>
        <taxon>Chordata</taxon>
        <taxon>Craniata</taxon>
        <taxon>Vertebrata</taxon>
        <taxon>Euteleostomi</taxon>
        <taxon>Actinopterygii</taxon>
        <taxon>Neopterygii</taxon>
        <taxon>Teleostei</taxon>
        <taxon>Anguilliformes</taxon>
        <taxon>Anguillidae</taxon>
        <taxon>Anguilla</taxon>
    </lineage>
</organism>
<dbReference type="EC" id="2.8.2.-" evidence="3"/>
<dbReference type="EMBL" id="JAFIRN010000002">
    <property type="protein sequence ID" value="KAG5854007.1"/>
    <property type="molecule type" value="Genomic_DNA"/>
</dbReference>
<dbReference type="Pfam" id="PF00685">
    <property type="entry name" value="Sulfotransfer_1"/>
    <property type="match status" value="1"/>
</dbReference>
<dbReference type="PANTHER" id="PTHR11783">
    <property type="entry name" value="SULFOTRANSFERASE SULT"/>
    <property type="match status" value="1"/>
</dbReference>
<evidence type="ECO:0000256" key="2">
    <source>
        <dbReference type="ARBA" id="ARBA00022679"/>
    </source>
</evidence>
<evidence type="ECO:0000256" key="1">
    <source>
        <dbReference type="ARBA" id="ARBA00005771"/>
    </source>
</evidence>
<dbReference type="AlphaFoldDB" id="A0A9D3S8P1"/>